<dbReference type="PANTHER" id="PTHR45724">
    <property type="entry name" value="AQUAPORIN NIP2-1"/>
    <property type="match status" value="1"/>
</dbReference>
<keyword evidence="9" id="KW-1185">Reference proteome</keyword>
<comment type="subcellular location">
    <subcellularLocation>
        <location evidence="1">Membrane</location>
        <topology evidence="1">Multi-pass membrane protein</topology>
    </subcellularLocation>
</comment>
<evidence type="ECO:0000256" key="6">
    <source>
        <dbReference type="RuleBase" id="RU000477"/>
    </source>
</evidence>
<feature type="transmembrane region" description="Helical" evidence="7">
    <location>
        <begin position="155"/>
        <end position="179"/>
    </location>
</feature>
<dbReference type="InterPro" id="IPR022357">
    <property type="entry name" value="MIP_CS"/>
</dbReference>
<accession>A0A918GZQ8</accession>
<feature type="transmembrane region" description="Helical" evidence="7">
    <location>
        <begin position="29"/>
        <end position="51"/>
    </location>
</feature>
<evidence type="ECO:0000256" key="2">
    <source>
        <dbReference type="ARBA" id="ARBA00022448"/>
    </source>
</evidence>
<protein>
    <submittedName>
        <fullName evidence="8">Uncharacterized protein</fullName>
    </submittedName>
</protein>
<keyword evidence="3 6" id="KW-0812">Transmembrane</keyword>
<organism evidence="8 9">
    <name type="scientific">Streptomyces purpureus</name>
    <dbReference type="NCBI Taxonomy" id="1951"/>
    <lineage>
        <taxon>Bacteria</taxon>
        <taxon>Bacillati</taxon>
        <taxon>Actinomycetota</taxon>
        <taxon>Actinomycetes</taxon>
        <taxon>Kitasatosporales</taxon>
        <taxon>Streptomycetaceae</taxon>
        <taxon>Streptomyces</taxon>
    </lineage>
</organism>
<keyword evidence="2 6" id="KW-0813">Transport</keyword>
<dbReference type="Proteomes" id="UP000619486">
    <property type="component" value="Unassembled WGS sequence"/>
</dbReference>
<comment type="caution">
    <text evidence="8">The sequence shown here is derived from an EMBL/GenBank/DDBJ whole genome shotgun (WGS) entry which is preliminary data.</text>
</comment>
<feature type="transmembrane region" description="Helical" evidence="7">
    <location>
        <begin position="186"/>
        <end position="206"/>
    </location>
</feature>
<reference evidence="8" key="1">
    <citation type="journal article" date="2014" name="Int. J. Syst. Evol. Microbiol.">
        <title>Complete genome sequence of Corynebacterium casei LMG S-19264T (=DSM 44701T), isolated from a smear-ripened cheese.</title>
        <authorList>
            <consortium name="US DOE Joint Genome Institute (JGI-PGF)"/>
            <person name="Walter F."/>
            <person name="Albersmeier A."/>
            <person name="Kalinowski J."/>
            <person name="Ruckert C."/>
        </authorList>
    </citation>
    <scope>NUCLEOTIDE SEQUENCE</scope>
    <source>
        <strain evidence="8">JCM 3172</strain>
    </source>
</reference>
<dbReference type="GO" id="GO:0016020">
    <property type="term" value="C:membrane"/>
    <property type="evidence" value="ECO:0007669"/>
    <property type="project" value="UniProtKB-SubCell"/>
</dbReference>
<evidence type="ECO:0000256" key="4">
    <source>
        <dbReference type="ARBA" id="ARBA00022989"/>
    </source>
</evidence>
<proteinExistence type="inferred from homology"/>
<reference evidence="8" key="2">
    <citation type="submission" date="2020-09" db="EMBL/GenBank/DDBJ databases">
        <authorList>
            <person name="Sun Q."/>
            <person name="Ohkuma M."/>
        </authorList>
    </citation>
    <scope>NUCLEOTIDE SEQUENCE</scope>
    <source>
        <strain evidence="8">JCM 3172</strain>
    </source>
</reference>
<dbReference type="InterPro" id="IPR034294">
    <property type="entry name" value="Aquaporin_transptr"/>
</dbReference>
<feature type="transmembrane region" description="Helical" evidence="7">
    <location>
        <begin position="226"/>
        <end position="250"/>
    </location>
</feature>
<dbReference type="Pfam" id="PF00230">
    <property type="entry name" value="MIP"/>
    <property type="match status" value="1"/>
</dbReference>
<feature type="transmembrane region" description="Helical" evidence="7">
    <location>
        <begin position="63"/>
        <end position="84"/>
    </location>
</feature>
<dbReference type="InterPro" id="IPR000425">
    <property type="entry name" value="MIP"/>
</dbReference>
<dbReference type="GO" id="GO:0015267">
    <property type="term" value="F:channel activity"/>
    <property type="evidence" value="ECO:0007669"/>
    <property type="project" value="InterPro"/>
</dbReference>
<dbReference type="EMBL" id="BMQQ01000006">
    <property type="protein sequence ID" value="GGT28695.1"/>
    <property type="molecule type" value="Genomic_DNA"/>
</dbReference>
<name>A0A918GZQ8_9ACTN</name>
<dbReference type="SUPFAM" id="SSF81338">
    <property type="entry name" value="Aquaporin-like"/>
    <property type="match status" value="1"/>
</dbReference>
<feature type="transmembrane region" description="Helical" evidence="7">
    <location>
        <begin position="113"/>
        <end position="135"/>
    </location>
</feature>
<evidence type="ECO:0000256" key="3">
    <source>
        <dbReference type="ARBA" id="ARBA00022692"/>
    </source>
</evidence>
<keyword evidence="4 7" id="KW-1133">Transmembrane helix</keyword>
<dbReference type="RefSeq" id="WP_019886494.1">
    <property type="nucleotide sequence ID" value="NZ_BMQQ01000006.1"/>
</dbReference>
<evidence type="ECO:0000256" key="1">
    <source>
        <dbReference type="ARBA" id="ARBA00004141"/>
    </source>
</evidence>
<comment type="similarity">
    <text evidence="6">Belongs to the MIP/aquaporin (TC 1.A.8) family.</text>
</comment>
<dbReference type="PROSITE" id="PS00221">
    <property type="entry name" value="MIP"/>
    <property type="match status" value="1"/>
</dbReference>
<sequence length="312" mass="32592">MDNHRLPGSHRKPSRAAIGRYLPPRGRTVLLEFLITAGILFLIVTSARWIFAPDAPLGSVLRGQAAFVAMGVFFGVVNTAIIHYSMSRKTAGHMNPSVSIGLWMLRVFPGRDVLPFCVAQMTGAVAGTWLAGLVWGPTVGLPQVGYAAVAPSPGWGFWGVLAAETVAQLVCMTIVAALLIRPRWEWLIPGAVGLCITGFIAVLGPVSGGSVNPARQFGPALMSGNTGFLVAYLVGPVLGAALAAGLAAALKLPAEPGATAPGPTVPAPAGPEAWRGDGFAVTAIDPDAVCPDTIPPEMFRPDPHRPEEPYRI</sequence>
<gene>
    <name evidence="8" type="ORF">GCM10014713_22900</name>
</gene>
<dbReference type="PRINTS" id="PR00783">
    <property type="entry name" value="MINTRINSICP"/>
</dbReference>
<evidence type="ECO:0000313" key="9">
    <source>
        <dbReference type="Proteomes" id="UP000619486"/>
    </source>
</evidence>
<dbReference type="PANTHER" id="PTHR45724:SF13">
    <property type="entry name" value="AQUAPORIN NIP1-1-RELATED"/>
    <property type="match status" value="1"/>
</dbReference>
<evidence type="ECO:0000256" key="5">
    <source>
        <dbReference type="ARBA" id="ARBA00023136"/>
    </source>
</evidence>
<evidence type="ECO:0000256" key="7">
    <source>
        <dbReference type="SAM" id="Phobius"/>
    </source>
</evidence>
<evidence type="ECO:0000313" key="8">
    <source>
        <dbReference type="EMBL" id="GGT28695.1"/>
    </source>
</evidence>
<dbReference type="Gene3D" id="1.20.1080.10">
    <property type="entry name" value="Glycerol uptake facilitator protein"/>
    <property type="match status" value="1"/>
</dbReference>
<dbReference type="InterPro" id="IPR023271">
    <property type="entry name" value="Aquaporin-like"/>
</dbReference>
<keyword evidence="5 7" id="KW-0472">Membrane</keyword>
<dbReference type="AlphaFoldDB" id="A0A918GZQ8"/>